<dbReference type="PANTHER" id="PTHR43157:SF31">
    <property type="entry name" value="PHOSPHATIDYLINOSITOL-GLYCAN BIOSYNTHESIS CLASS F PROTEIN"/>
    <property type="match status" value="1"/>
</dbReference>
<dbReference type="SUPFAM" id="SSF51735">
    <property type="entry name" value="NAD(P)-binding Rossmann-fold domains"/>
    <property type="match status" value="1"/>
</dbReference>
<proteinExistence type="predicted"/>
<name>A0AAN7YCF8_9PEZI</name>
<dbReference type="EMBL" id="JAVRRL010000098">
    <property type="protein sequence ID" value="KAK5108009.1"/>
    <property type="molecule type" value="Genomic_DNA"/>
</dbReference>
<evidence type="ECO:0000256" key="1">
    <source>
        <dbReference type="ARBA" id="ARBA00023002"/>
    </source>
</evidence>
<evidence type="ECO:0008006" key="4">
    <source>
        <dbReference type="Google" id="ProtNLM"/>
    </source>
</evidence>
<organism evidence="2 3">
    <name type="scientific">Meristemomyces frigidus</name>
    <dbReference type="NCBI Taxonomy" id="1508187"/>
    <lineage>
        <taxon>Eukaryota</taxon>
        <taxon>Fungi</taxon>
        <taxon>Dikarya</taxon>
        <taxon>Ascomycota</taxon>
        <taxon>Pezizomycotina</taxon>
        <taxon>Dothideomycetes</taxon>
        <taxon>Dothideomycetidae</taxon>
        <taxon>Mycosphaerellales</taxon>
        <taxon>Teratosphaeriaceae</taxon>
        <taxon>Meristemomyces</taxon>
    </lineage>
</organism>
<dbReference type="Proteomes" id="UP001310890">
    <property type="component" value="Unassembled WGS sequence"/>
</dbReference>
<evidence type="ECO:0000313" key="2">
    <source>
        <dbReference type="EMBL" id="KAK5108009.1"/>
    </source>
</evidence>
<evidence type="ECO:0000313" key="3">
    <source>
        <dbReference type="Proteomes" id="UP001310890"/>
    </source>
</evidence>
<sequence>MLGLGSNKFDPSQDIPDLSGKVFVVTGGSAGIGTPAPTAGRRLSPKLTQKPGYGIVAHLLEHNPKKIYLLGNKTEHLQEAEQALEEWGDISRIQPIQINLEDLQQTDQVAKQLASELSRLDALILNAGLGVGVYNETRDGLDSHFQVNVVAQHHLLMLLLPVLRQTPQSRVVYQSSEFHRIHTSAVTFASQAEINRDVGAANLYNRTKLAQICLAKSLVARKATAQLGLSPGQPPYFLATHPGGVNTDQPEQAKEAYGAMGKIGVAAVRPFMKDPVSQGCRPALFAATHGDVVGEGLDGAYIVPDRKVTEAARNAKETGLQEQCLRLTETLLAERFGGKLPYPTVYV</sequence>
<comment type="caution">
    <text evidence="2">The sequence shown here is derived from an EMBL/GenBank/DDBJ whole genome shotgun (WGS) entry which is preliminary data.</text>
</comment>
<dbReference type="Gene3D" id="3.40.50.720">
    <property type="entry name" value="NAD(P)-binding Rossmann-like Domain"/>
    <property type="match status" value="1"/>
</dbReference>
<gene>
    <name evidence="2" type="ORF">LTR62_008844</name>
</gene>
<dbReference type="AlphaFoldDB" id="A0AAN7YCF8"/>
<protein>
    <recommendedName>
        <fullName evidence="4">NAD(P)-binding protein</fullName>
    </recommendedName>
</protein>
<dbReference type="Pfam" id="PF00106">
    <property type="entry name" value="adh_short"/>
    <property type="match status" value="1"/>
</dbReference>
<dbReference type="InterPro" id="IPR036291">
    <property type="entry name" value="NAD(P)-bd_dom_sf"/>
</dbReference>
<dbReference type="InterPro" id="IPR002347">
    <property type="entry name" value="SDR_fam"/>
</dbReference>
<reference evidence="2" key="1">
    <citation type="submission" date="2023-08" db="EMBL/GenBank/DDBJ databases">
        <title>Black Yeasts Isolated from many extreme environments.</title>
        <authorList>
            <person name="Coleine C."/>
            <person name="Stajich J.E."/>
            <person name="Selbmann L."/>
        </authorList>
    </citation>
    <scope>NUCLEOTIDE SEQUENCE</scope>
    <source>
        <strain evidence="2">CCFEE 5401</strain>
    </source>
</reference>
<keyword evidence="1" id="KW-0560">Oxidoreductase</keyword>
<dbReference type="PANTHER" id="PTHR43157">
    <property type="entry name" value="PHOSPHATIDYLINOSITOL-GLYCAN BIOSYNTHESIS CLASS F PROTEIN-RELATED"/>
    <property type="match status" value="1"/>
</dbReference>
<accession>A0AAN7YCF8</accession>
<dbReference type="GO" id="GO:0016491">
    <property type="term" value="F:oxidoreductase activity"/>
    <property type="evidence" value="ECO:0007669"/>
    <property type="project" value="UniProtKB-KW"/>
</dbReference>